<reference evidence="2 3" key="1">
    <citation type="journal article" date="2008" name="Science">
        <title>The Physcomitrella genome reveals evolutionary insights into the conquest of land by plants.</title>
        <authorList>
            <person name="Rensing S."/>
            <person name="Lang D."/>
            <person name="Zimmer A."/>
            <person name="Terry A."/>
            <person name="Salamov A."/>
            <person name="Shapiro H."/>
            <person name="Nishiyama T."/>
            <person name="Perroud P.-F."/>
            <person name="Lindquist E."/>
            <person name="Kamisugi Y."/>
            <person name="Tanahashi T."/>
            <person name="Sakakibara K."/>
            <person name="Fujita T."/>
            <person name="Oishi K."/>
            <person name="Shin-I T."/>
            <person name="Kuroki Y."/>
            <person name="Toyoda A."/>
            <person name="Suzuki Y."/>
            <person name="Hashimoto A."/>
            <person name="Yamaguchi K."/>
            <person name="Sugano A."/>
            <person name="Kohara Y."/>
            <person name="Fujiyama A."/>
            <person name="Anterola A."/>
            <person name="Aoki S."/>
            <person name="Ashton N."/>
            <person name="Barbazuk W.B."/>
            <person name="Barker E."/>
            <person name="Bennetzen J."/>
            <person name="Bezanilla M."/>
            <person name="Blankenship R."/>
            <person name="Cho S.H."/>
            <person name="Dutcher S."/>
            <person name="Estelle M."/>
            <person name="Fawcett J.A."/>
            <person name="Gundlach H."/>
            <person name="Hanada K."/>
            <person name="Heyl A."/>
            <person name="Hicks K.A."/>
            <person name="Hugh J."/>
            <person name="Lohr M."/>
            <person name="Mayer K."/>
            <person name="Melkozernov A."/>
            <person name="Murata T."/>
            <person name="Nelson D."/>
            <person name="Pils B."/>
            <person name="Prigge M."/>
            <person name="Reiss B."/>
            <person name="Renner T."/>
            <person name="Rombauts S."/>
            <person name="Rushton P."/>
            <person name="Sanderfoot A."/>
            <person name="Schween G."/>
            <person name="Shiu S.-H."/>
            <person name="Stueber K."/>
            <person name="Theodoulou F.L."/>
            <person name="Tu H."/>
            <person name="Van de Peer Y."/>
            <person name="Verrier P.J."/>
            <person name="Waters E."/>
            <person name="Wood A."/>
            <person name="Yang L."/>
            <person name="Cove D."/>
            <person name="Cuming A."/>
            <person name="Hasebe M."/>
            <person name="Lucas S."/>
            <person name="Mishler D.B."/>
            <person name="Reski R."/>
            <person name="Grigoriev I."/>
            <person name="Quatrano R.S."/>
            <person name="Boore J.L."/>
        </authorList>
    </citation>
    <scope>NUCLEOTIDE SEQUENCE [LARGE SCALE GENOMIC DNA]</scope>
    <source>
        <strain evidence="2 3">cv. Gransden 2004</strain>
    </source>
</reference>
<keyword evidence="1" id="KW-0472">Membrane</keyword>
<dbReference type="Gramene" id="Pp3c2_12120V3.5">
    <property type="protein sequence ID" value="PAC:32937292.CDS.1"/>
    <property type="gene ID" value="Pp3c2_12120"/>
</dbReference>
<reference evidence="2" key="3">
    <citation type="submission" date="2020-12" db="UniProtKB">
        <authorList>
            <consortium name="EnsemblPlants"/>
        </authorList>
    </citation>
    <scope>IDENTIFICATION</scope>
</reference>
<sequence>MYCDRSLMRYVTQLSLERGLKDCLIALSNNYGVARFFLLFLFRWIPFVLVWELGDHVSLMEKNLQRFLW</sequence>
<evidence type="ECO:0000313" key="2">
    <source>
        <dbReference type="EnsemblPlants" id="PAC:32937292.CDS.1"/>
    </source>
</evidence>
<dbReference type="EMBL" id="ABEU02000002">
    <property type="status" value="NOT_ANNOTATED_CDS"/>
    <property type="molecule type" value="Genomic_DNA"/>
</dbReference>
<name>A0A7I3Z9W6_PHYPA</name>
<evidence type="ECO:0000313" key="3">
    <source>
        <dbReference type="Proteomes" id="UP000006727"/>
    </source>
</evidence>
<protein>
    <submittedName>
        <fullName evidence="2">Uncharacterized protein</fullName>
    </submittedName>
</protein>
<feature type="transmembrane region" description="Helical" evidence="1">
    <location>
        <begin position="36"/>
        <end position="54"/>
    </location>
</feature>
<reference evidence="2 3" key="2">
    <citation type="journal article" date="2018" name="Plant J.">
        <title>The Physcomitrella patens chromosome-scale assembly reveals moss genome structure and evolution.</title>
        <authorList>
            <person name="Lang D."/>
            <person name="Ullrich K.K."/>
            <person name="Murat F."/>
            <person name="Fuchs J."/>
            <person name="Jenkins J."/>
            <person name="Haas F.B."/>
            <person name="Piednoel M."/>
            <person name="Gundlach H."/>
            <person name="Van Bel M."/>
            <person name="Meyberg R."/>
            <person name="Vives C."/>
            <person name="Morata J."/>
            <person name="Symeonidi A."/>
            <person name="Hiss M."/>
            <person name="Muchero W."/>
            <person name="Kamisugi Y."/>
            <person name="Saleh O."/>
            <person name="Blanc G."/>
            <person name="Decker E.L."/>
            <person name="van Gessel N."/>
            <person name="Grimwood J."/>
            <person name="Hayes R.D."/>
            <person name="Graham S.W."/>
            <person name="Gunter L.E."/>
            <person name="McDaniel S.F."/>
            <person name="Hoernstein S.N.W."/>
            <person name="Larsson A."/>
            <person name="Li F.W."/>
            <person name="Perroud P.F."/>
            <person name="Phillips J."/>
            <person name="Ranjan P."/>
            <person name="Rokshar D.S."/>
            <person name="Rothfels C.J."/>
            <person name="Schneider L."/>
            <person name="Shu S."/>
            <person name="Stevenson D.W."/>
            <person name="Thummler F."/>
            <person name="Tillich M."/>
            <person name="Villarreal Aguilar J.C."/>
            <person name="Widiez T."/>
            <person name="Wong G.K."/>
            <person name="Wymore A."/>
            <person name="Zhang Y."/>
            <person name="Zimmer A.D."/>
            <person name="Quatrano R.S."/>
            <person name="Mayer K.F.X."/>
            <person name="Goodstein D."/>
            <person name="Casacuberta J.M."/>
            <person name="Vandepoele K."/>
            <person name="Reski R."/>
            <person name="Cuming A.C."/>
            <person name="Tuskan G.A."/>
            <person name="Maumus F."/>
            <person name="Salse J."/>
            <person name="Schmutz J."/>
            <person name="Rensing S.A."/>
        </authorList>
    </citation>
    <scope>NUCLEOTIDE SEQUENCE [LARGE SCALE GENOMIC DNA]</scope>
    <source>
        <strain evidence="2 3">cv. Gransden 2004</strain>
    </source>
</reference>
<keyword evidence="1" id="KW-0812">Transmembrane</keyword>
<keyword evidence="3" id="KW-1185">Reference proteome</keyword>
<dbReference type="EnsemblPlants" id="Pp3c2_12120V3.5">
    <property type="protein sequence ID" value="PAC:32937292.CDS.1"/>
    <property type="gene ID" value="Pp3c2_12120"/>
</dbReference>
<proteinExistence type="predicted"/>
<accession>A0A7I3Z9W6</accession>
<keyword evidence="1" id="KW-1133">Transmembrane helix</keyword>
<organism evidence="2 3">
    <name type="scientific">Physcomitrium patens</name>
    <name type="common">Spreading-leaved earth moss</name>
    <name type="synonym">Physcomitrella patens</name>
    <dbReference type="NCBI Taxonomy" id="3218"/>
    <lineage>
        <taxon>Eukaryota</taxon>
        <taxon>Viridiplantae</taxon>
        <taxon>Streptophyta</taxon>
        <taxon>Embryophyta</taxon>
        <taxon>Bryophyta</taxon>
        <taxon>Bryophytina</taxon>
        <taxon>Bryopsida</taxon>
        <taxon>Funariidae</taxon>
        <taxon>Funariales</taxon>
        <taxon>Funariaceae</taxon>
        <taxon>Physcomitrium</taxon>
    </lineage>
</organism>
<dbReference type="Proteomes" id="UP000006727">
    <property type="component" value="Chromosome 2"/>
</dbReference>
<evidence type="ECO:0000256" key="1">
    <source>
        <dbReference type="SAM" id="Phobius"/>
    </source>
</evidence>
<gene>
    <name evidence="2" type="primary">LOC112295715</name>
</gene>
<dbReference type="AlphaFoldDB" id="A0A7I3Z9W6"/>